<evidence type="ECO:0000259" key="7">
    <source>
        <dbReference type="SMART" id="SM00906"/>
    </source>
</evidence>
<gene>
    <name evidence="8" type="ORF">KHLLAP_LOCUS7198</name>
</gene>
<feature type="region of interest" description="Disordered" evidence="6">
    <location>
        <begin position="594"/>
        <end position="632"/>
    </location>
</feature>
<dbReference type="GO" id="GO:0006351">
    <property type="term" value="P:DNA-templated transcription"/>
    <property type="evidence" value="ECO:0007669"/>
    <property type="project" value="InterPro"/>
</dbReference>
<feature type="compositionally biased region" description="Polar residues" evidence="6">
    <location>
        <begin position="605"/>
        <end position="615"/>
    </location>
</feature>
<dbReference type="GO" id="GO:0005634">
    <property type="term" value="C:nucleus"/>
    <property type="evidence" value="ECO:0007669"/>
    <property type="project" value="UniProtKB-SubCell"/>
</dbReference>
<feature type="region of interest" description="Disordered" evidence="6">
    <location>
        <begin position="1"/>
        <end position="25"/>
    </location>
</feature>
<feature type="domain" description="Xylanolytic transcriptional activator regulatory" evidence="7">
    <location>
        <begin position="274"/>
        <end position="348"/>
    </location>
</feature>
<keyword evidence="3" id="KW-0238">DNA-binding</keyword>
<evidence type="ECO:0000256" key="6">
    <source>
        <dbReference type="SAM" id="MobiDB-lite"/>
    </source>
</evidence>
<dbReference type="Pfam" id="PF04082">
    <property type="entry name" value="Fungal_trans"/>
    <property type="match status" value="1"/>
</dbReference>
<keyword evidence="5" id="KW-0539">Nucleus</keyword>
<dbReference type="PANTHER" id="PTHR47540:SF6">
    <property type="entry name" value="ZN(II)2CYS6 TRANSCRIPTION FACTOR (EUROFUNG)"/>
    <property type="match status" value="1"/>
</dbReference>
<evidence type="ECO:0000256" key="4">
    <source>
        <dbReference type="ARBA" id="ARBA00023163"/>
    </source>
</evidence>
<comment type="caution">
    <text evidence="8">The sequence shown here is derived from an EMBL/GenBank/DDBJ whole genome shotgun (WGS) entry which is preliminary data.</text>
</comment>
<sequence>MPLSGGDGDDPTPSPRPAKRPRRSYVACNYIEKLETENAELKKAGPLTGVSMPPLASPAGTEQTANLLDSNASDETGEEDEATADVANPLLEDRVLTENDGMSSRPVYVGGAACTAFANRLGSNARNGELGKSAYVVPMVKHPNLLRSIDAPYTLPSRAYAQVLIQVVIRFVGQDYHLLRKKSFFDKVDDIYQDPEQADQVSLCRVFVVLALGELYLKRTGSTEGGERKVPGTKFFMQAVSLFQEHYEEPDVDYIETILLLSFYSHALNRRNTAYTYAGLALRLSVTLGLHRNISYDPSIHAADIENRRRVWWTVYTFDRLCSSKLGHAAMIRDEDIDVPLPSCEGLLAEEADDFVDPTQLIANIKLSRITGSILTLIYGAETQRTKDFVRNVHTILNNLKQWETELPHELKLDHNQFPSYGSRSVASLRLHFNQCIILTTRPVLLHVFNYHVKFNQTLGSGQPNKPLSAMTVALSEACIYAARASANLLGQLWADGNVATFGYFDAHYIFSSVVVLMMSDALRTNDADNDAITLSWALLQSMVDDGNMPAREFHERLISLRRDVDKVKVTSAGLSSGSMRGYVTSTGTFAANVNREVRPETRPDSASTTPTASGNAPGPAPHGNQSLSNAPLDAPFIQDFLGNFDQSWSTGVLDTPSNEYSEWALALDNTDFL</sequence>
<keyword evidence="9" id="KW-1185">Reference proteome</keyword>
<evidence type="ECO:0000256" key="5">
    <source>
        <dbReference type="ARBA" id="ARBA00023242"/>
    </source>
</evidence>
<reference evidence="8" key="1">
    <citation type="submission" date="2023-10" db="EMBL/GenBank/DDBJ databases">
        <authorList>
            <person name="Hackl T."/>
        </authorList>
    </citation>
    <scope>NUCLEOTIDE SEQUENCE</scope>
</reference>
<keyword evidence="2" id="KW-0805">Transcription regulation</keyword>
<evidence type="ECO:0000256" key="2">
    <source>
        <dbReference type="ARBA" id="ARBA00023015"/>
    </source>
</evidence>
<dbReference type="SMART" id="SM00906">
    <property type="entry name" value="Fungal_trans"/>
    <property type="match status" value="1"/>
</dbReference>
<organism evidence="8 9">
    <name type="scientific">Anthostomella pinea</name>
    <dbReference type="NCBI Taxonomy" id="933095"/>
    <lineage>
        <taxon>Eukaryota</taxon>
        <taxon>Fungi</taxon>
        <taxon>Dikarya</taxon>
        <taxon>Ascomycota</taxon>
        <taxon>Pezizomycotina</taxon>
        <taxon>Sordariomycetes</taxon>
        <taxon>Xylariomycetidae</taxon>
        <taxon>Xylariales</taxon>
        <taxon>Xylariaceae</taxon>
        <taxon>Anthostomella</taxon>
    </lineage>
</organism>
<evidence type="ECO:0000313" key="8">
    <source>
        <dbReference type="EMBL" id="CAJ2506730.1"/>
    </source>
</evidence>
<keyword evidence="4" id="KW-0804">Transcription</keyword>
<evidence type="ECO:0000256" key="1">
    <source>
        <dbReference type="ARBA" id="ARBA00004123"/>
    </source>
</evidence>
<dbReference type="GO" id="GO:0045944">
    <property type="term" value="P:positive regulation of transcription by RNA polymerase II"/>
    <property type="evidence" value="ECO:0007669"/>
    <property type="project" value="TreeGrafter"/>
</dbReference>
<dbReference type="InterPro" id="IPR007219">
    <property type="entry name" value="XnlR_reg_dom"/>
</dbReference>
<evidence type="ECO:0000256" key="3">
    <source>
        <dbReference type="ARBA" id="ARBA00023125"/>
    </source>
</evidence>
<dbReference type="PANTHER" id="PTHR47540">
    <property type="entry name" value="THIAMINE REPRESSIBLE GENES REGULATORY PROTEIN THI5"/>
    <property type="match status" value="1"/>
</dbReference>
<dbReference type="AlphaFoldDB" id="A0AAI8VLW3"/>
<dbReference type="GO" id="GO:0008270">
    <property type="term" value="F:zinc ion binding"/>
    <property type="evidence" value="ECO:0007669"/>
    <property type="project" value="InterPro"/>
</dbReference>
<feature type="region of interest" description="Disordered" evidence="6">
    <location>
        <begin position="38"/>
        <end position="62"/>
    </location>
</feature>
<dbReference type="EMBL" id="CAUWAG010000010">
    <property type="protein sequence ID" value="CAJ2506730.1"/>
    <property type="molecule type" value="Genomic_DNA"/>
</dbReference>
<name>A0AAI8VLW3_9PEZI</name>
<dbReference type="InterPro" id="IPR051711">
    <property type="entry name" value="Stress_Response_Reg"/>
</dbReference>
<comment type="subcellular location">
    <subcellularLocation>
        <location evidence="1">Nucleus</location>
    </subcellularLocation>
</comment>
<accession>A0AAI8VLW3</accession>
<evidence type="ECO:0000313" key="9">
    <source>
        <dbReference type="Proteomes" id="UP001295740"/>
    </source>
</evidence>
<dbReference type="CDD" id="cd12148">
    <property type="entry name" value="fungal_TF_MHR"/>
    <property type="match status" value="1"/>
</dbReference>
<dbReference type="GO" id="GO:0043565">
    <property type="term" value="F:sequence-specific DNA binding"/>
    <property type="evidence" value="ECO:0007669"/>
    <property type="project" value="TreeGrafter"/>
</dbReference>
<dbReference type="Proteomes" id="UP001295740">
    <property type="component" value="Unassembled WGS sequence"/>
</dbReference>
<proteinExistence type="predicted"/>
<protein>
    <submittedName>
        <fullName evidence="8">Uu.00g079160.m01.CDS01</fullName>
    </submittedName>
</protein>